<comment type="caution">
    <text evidence="1">The sequence shown here is derived from an EMBL/GenBank/DDBJ whole genome shotgun (WGS) entry which is preliminary data.</text>
</comment>
<evidence type="ECO:0000313" key="1">
    <source>
        <dbReference type="EMBL" id="GFH21750.1"/>
    </source>
</evidence>
<sequence length="79" mass="8110">MALAALQSRPESQDVPGAAKQWSPLGLLSLAVPGLMEAVGMLSLVNLVMQAVIDSGALFLMCSALLHMVSEPMGMGQAG</sequence>
<evidence type="ECO:0000313" key="2">
    <source>
        <dbReference type="Proteomes" id="UP000485058"/>
    </source>
</evidence>
<accession>A0A699ZL18</accession>
<organism evidence="1 2">
    <name type="scientific">Haematococcus lacustris</name>
    <name type="common">Green alga</name>
    <name type="synonym">Haematococcus pluvialis</name>
    <dbReference type="NCBI Taxonomy" id="44745"/>
    <lineage>
        <taxon>Eukaryota</taxon>
        <taxon>Viridiplantae</taxon>
        <taxon>Chlorophyta</taxon>
        <taxon>core chlorophytes</taxon>
        <taxon>Chlorophyceae</taxon>
        <taxon>CS clade</taxon>
        <taxon>Chlamydomonadales</taxon>
        <taxon>Haematococcaceae</taxon>
        <taxon>Haematococcus</taxon>
    </lineage>
</organism>
<reference evidence="1 2" key="1">
    <citation type="submission" date="2020-02" db="EMBL/GenBank/DDBJ databases">
        <title>Draft genome sequence of Haematococcus lacustris strain NIES-144.</title>
        <authorList>
            <person name="Morimoto D."/>
            <person name="Nakagawa S."/>
            <person name="Yoshida T."/>
            <person name="Sawayama S."/>
        </authorList>
    </citation>
    <scope>NUCLEOTIDE SEQUENCE [LARGE SCALE GENOMIC DNA]</scope>
    <source>
        <strain evidence="1 2">NIES-144</strain>
    </source>
</reference>
<dbReference type="Proteomes" id="UP000485058">
    <property type="component" value="Unassembled WGS sequence"/>
</dbReference>
<name>A0A699ZL18_HAELA</name>
<dbReference type="AlphaFoldDB" id="A0A699ZL18"/>
<dbReference type="EMBL" id="BLLF01001898">
    <property type="protein sequence ID" value="GFH21750.1"/>
    <property type="molecule type" value="Genomic_DNA"/>
</dbReference>
<keyword evidence="2" id="KW-1185">Reference proteome</keyword>
<proteinExistence type="predicted"/>
<protein>
    <submittedName>
        <fullName evidence="1">Uncharacterized protein</fullName>
    </submittedName>
</protein>
<gene>
    <name evidence="1" type="ORF">HaLaN_19113</name>
</gene>